<evidence type="ECO:0000256" key="9">
    <source>
        <dbReference type="ARBA" id="ARBA00023180"/>
    </source>
</evidence>
<keyword evidence="9" id="KW-0325">Glycoprotein</keyword>
<dbReference type="PANTHER" id="PTHR24039:SF28">
    <property type="entry name" value="EGF-LIKE DOMAIN-CONTAINING PROTEIN"/>
    <property type="match status" value="1"/>
</dbReference>
<feature type="compositionally biased region" description="Basic and acidic residues" evidence="11">
    <location>
        <begin position="338"/>
        <end position="353"/>
    </location>
</feature>
<dbReference type="InterPro" id="IPR021852">
    <property type="entry name" value="DUF3456"/>
</dbReference>
<keyword evidence="6" id="KW-0256">Endoplasmic reticulum</keyword>
<keyword evidence="3 10" id="KW-0245">EGF-like domain</keyword>
<evidence type="ECO:0000313" key="13">
    <source>
        <dbReference type="EMBL" id="KAL3086594.1"/>
    </source>
</evidence>
<dbReference type="SMART" id="SM00181">
    <property type="entry name" value="EGF"/>
    <property type="match status" value="2"/>
</dbReference>
<dbReference type="PANTHER" id="PTHR24039">
    <property type="entry name" value="FIBRILLIN-RELATED"/>
    <property type="match status" value="1"/>
</dbReference>
<evidence type="ECO:0000256" key="5">
    <source>
        <dbReference type="ARBA" id="ARBA00022737"/>
    </source>
</evidence>
<dbReference type="PROSITE" id="PS50026">
    <property type="entry name" value="EGF_3"/>
    <property type="match status" value="2"/>
</dbReference>
<dbReference type="SUPFAM" id="SSF57184">
    <property type="entry name" value="Growth factor receptor domain"/>
    <property type="match status" value="1"/>
</dbReference>
<keyword evidence="14" id="KW-1185">Reference proteome</keyword>
<feature type="domain" description="EGF-like" evidence="12">
    <location>
        <begin position="166"/>
        <end position="205"/>
    </location>
</feature>
<keyword evidence="5" id="KW-0677">Repeat</keyword>
<evidence type="ECO:0000256" key="3">
    <source>
        <dbReference type="ARBA" id="ARBA00022536"/>
    </source>
</evidence>
<dbReference type="AlphaFoldDB" id="A0ABD2J7N9"/>
<keyword evidence="7" id="KW-0106">Calcium</keyword>
<dbReference type="InterPro" id="IPR001881">
    <property type="entry name" value="EGF-like_Ca-bd_dom"/>
</dbReference>
<organism evidence="13 14">
    <name type="scientific">Heterodera trifolii</name>
    <dbReference type="NCBI Taxonomy" id="157864"/>
    <lineage>
        <taxon>Eukaryota</taxon>
        <taxon>Metazoa</taxon>
        <taxon>Ecdysozoa</taxon>
        <taxon>Nematoda</taxon>
        <taxon>Chromadorea</taxon>
        <taxon>Rhabditida</taxon>
        <taxon>Tylenchina</taxon>
        <taxon>Tylenchomorpha</taxon>
        <taxon>Tylenchoidea</taxon>
        <taxon>Heteroderidae</taxon>
        <taxon>Heteroderinae</taxon>
        <taxon>Heterodera</taxon>
    </lineage>
</organism>
<dbReference type="Gene3D" id="2.10.25.10">
    <property type="entry name" value="Laminin"/>
    <property type="match status" value="1"/>
</dbReference>
<evidence type="ECO:0000256" key="2">
    <source>
        <dbReference type="ARBA" id="ARBA00005897"/>
    </source>
</evidence>
<evidence type="ECO:0000259" key="12">
    <source>
        <dbReference type="PROSITE" id="PS50026"/>
    </source>
</evidence>
<evidence type="ECO:0000256" key="11">
    <source>
        <dbReference type="SAM" id="MobiDB-lite"/>
    </source>
</evidence>
<evidence type="ECO:0000313" key="14">
    <source>
        <dbReference type="Proteomes" id="UP001620626"/>
    </source>
</evidence>
<dbReference type="Proteomes" id="UP001620626">
    <property type="component" value="Unassembled WGS sequence"/>
</dbReference>
<name>A0ABD2J7N9_9BILA</name>
<evidence type="ECO:0000256" key="4">
    <source>
        <dbReference type="ARBA" id="ARBA00022729"/>
    </source>
</evidence>
<dbReference type="PROSITE" id="PS00010">
    <property type="entry name" value="ASX_HYDROXYL"/>
    <property type="match status" value="1"/>
</dbReference>
<dbReference type="PROSITE" id="PS01248">
    <property type="entry name" value="EGF_LAM_1"/>
    <property type="match status" value="1"/>
</dbReference>
<dbReference type="InterPro" id="IPR018097">
    <property type="entry name" value="EGF_Ca-bd_CS"/>
</dbReference>
<sequence>MSFVLLRPSSSLPSRLTFLLFFLLVNLYYLVKSASNSLINDKCMTCKFLSKTFLEGLEKTEKLHFGGGNTDWEERKLGRFKTSETRFVEILDYVCKKDSSVETGFSGIKDLQFKCHSLLEAHEELLGQWFFEHQENGPTLGKYLCIENLKLCCDEGYFGADCSPCPGMKLSGKPCFGNGQCQGNGTRNGNGTCSCHAGYVGKMCSNCDSSYFAVSQDSSQIECEECFDGCSSGCSGPSPKDCRSCRIGYKMDPEIGCNDIDECAEEGKCDKSNEKCVNTPGSFECQCVDGFKRLDSGECSVDVEGKIVEIGSTEKDDDDADADIGGAVAKSSEETEADEKLKIDKENGEHDEL</sequence>
<comment type="similarity">
    <text evidence="2">Belongs to the CRELD family.</text>
</comment>
<protein>
    <recommendedName>
        <fullName evidence="12">EGF-like domain-containing protein</fullName>
    </recommendedName>
</protein>
<evidence type="ECO:0000256" key="10">
    <source>
        <dbReference type="PROSITE-ProRule" id="PRU00076"/>
    </source>
</evidence>
<keyword evidence="8 10" id="KW-1015">Disulfide bond</keyword>
<evidence type="ECO:0000256" key="6">
    <source>
        <dbReference type="ARBA" id="ARBA00022824"/>
    </source>
</evidence>
<keyword evidence="4" id="KW-0732">Signal</keyword>
<dbReference type="Pfam" id="PF11938">
    <property type="entry name" value="DUF3456"/>
    <property type="match status" value="2"/>
</dbReference>
<dbReference type="InterPro" id="IPR000152">
    <property type="entry name" value="EGF-type_Asp/Asn_hydroxyl_site"/>
</dbReference>
<comment type="caution">
    <text evidence="13">The sequence shown here is derived from an EMBL/GenBank/DDBJ whole genome shotgun (WGS) entry which is preliminary data.</text>
</comment>
<proteinExistence type="inferred from homology"/>
<dbReference type="InterPro" id="IPR000742">
    <property type="entry name" value="EGF"/>
</dbReference>
<evidence type="ECO:0000256" key="8">
    <source>
        <dbReference type="ARBA" id="ARBA00023157"/>
    </source>
</evidence>
<feature type="domain" description="EGF-like" evidence="12">
    <location>
        <begin position="259"/>
        <end position="297"/>
    </location>
</feature>
<dbReference type="CDD" id="cd00054">
    <property type="entry name" value="EGF_CA"/>
    <property type="match status" value="1"/>
</dbReference>
<comment type="subcellular location">
    <subcellularLocation>
        <location evidence="1">Endoplasmic reticulum</location>
    </subcellularLocation>
</comment>
<evidence type="ECO:0000256" key="1">
    <source>
        <dbReference type="ARBA" id="ARBA00004240"/>
    </source>
</evidence>
<reference evidence="13 14" key="1">
    <citation type="submission" date="2024-10" db="EMBL/GenBank/DDBJ databases">
        <authorList>
            <person name="Kim D."/>
        </authorList>
    </citation>
    <scope>NUCLEOTIDE SEQUENCE [LARGE SCALE GENOMIC DNA]</scope>
    <source>
        <strain evidence="13">BH-2024</strain>
    </source>
</reference>
<dbReference type="PROSITE" id="PS01187">
    <property type="entry name" value="EGF_CA"/>
    <property type="match status" value="1"/>
</dbReference>
<accession>A0ABD2J7N9</accession>
<feature type="disulfide bond" evidence="10">
    <location>
        <begin position="195"/>
        <end position="204"/>
    </location>
</feature>
<dbReference type="SMART" id="SM00179">
    <property type="entry name" value="EGF_CA"/>
    <property type="match status" value="1"/>
</dbReference>
<dbReference type="GO" id="GO:0005783">
    <property type="term" value="C:endoplasmic reticulum"/>
    <property type="evidence" value="ECO:0007669"/>
    <property type="project" value="UniProtKB-SubCell"/>
</dbReference>
<dbReference type="InterPro" id="IPR049883">
    <property type="entry name" value="NOTCH1_EGF-like"/>
</dbReference>
<dbReference type="Pfam" id="PF07645">
    <property type="entry name" value="EGF_CA"/>
    <property type="match status" value="1"/>
</dbReference>
<dbReference type="PROSITE" id="PS00022">
    <property type="entry name" value="EGF_1"/>
    <property type="match status" value="1"/>
</dbReference>
<feature type="region of interest" description="Disordered" evidence="11">
    <location>
        <begin position="310"/>
        <end position="353"/>
    </location>
</feature>
<dbReference type="EMBL" id="JBICBT010001037">
    <property type="protein sequence ID" value="KAL3086594.1"/>
    <property type="molecule type" value="Genomic_DNA"/>
</dbReference>
<gene>
    <name evidence="13" type="ORF">niasHT_037720</name>
</gene>
<dbReference type="InterPro" id="IPR009030">
    <property type="entry name" value="Growth_fac_rcpt_cys_sf"/>
</dbReference>
<dbReference type="InterPro" id="IPR002049">
    <property type="entry name" value="LE_dom"/>
</dbReference>
<evidence type="ECO:0000256" key="7">
    <source>
        <dbReference type="ARBA" id="ARBA00022837"/>
    </source>
</evidence>
<comment type="caution">
    <text evidence="10">Lacks conserved residue(s) required for the propagation of feature annotation.</text>
</comment>